<name>E1IGS5_9CHLR</name>
<evidence type="ECO:0000256" key="6">
    <source>
        <dbReference type="SAM" id="Phobius"/>
    </source>
</evidence>
<dbReference type="SUPFAM" id="SSF103481">
    <property type="entry name" value="Multidrug resistance efflux transporter EmrE"/>
    <property type="match status" value="2"/>
</dbReference>
<proteinExistence type="inferred from homology"/>
<accession>E1IGS5</accession>
<dbReference type="EMBL" id="ADVR01000111">
    <property type="protein sequence ID" value="EFO79601.1"/>
    <property type="molecule type" value="Genomic_DNA"/>
</dbReference>
<evidence type="ECO:0000256" key="4">
    <source>
        <dbReference type="ARBA" id="ARBA00022989"/>
    </source>
</evidence>
<dbReference type="Proteomes" id="UP000054010">
    <property type="component" value="Unassembled WGS sequence"/>
</dbReference>
<keyword evidence="4 6" id="KW-1133">Transmembrane helix</keyword>
<evidence type="ECO:0000256" key="3">
    <source>
        <dbReference type="ARBA" id="ARBA00022692"/>
    </source>
</evidence>
<feature type="transmembrane region" description="Helical" evidence="6">
    <location>
        <begin position="12"/>
        <end position="37"/>
    </location>
</feature>
<dbReference type="PANTHER" id="PTHR32322:SF2">
    <property type="entry name" value="EAMA DOMAIN-CONTAINING PROTEIN"/>
    <property type="match status" value="1"/>
</dbReference>
<organism evidence="8 9">
    <name type="scientific">Oscillochloris trichoides DG-6</name>
    <dbReference type="NCBI Taxonomy" id="765420"/>
    <lineage>
        <taxon>Bacteria</taxon>
        <taxon>Bacillati</taxon>
        <taxon>Chloroflexota</taxon>
        <taxon>Chloroflexia</taxon>
        <taxon>Chloroflexales</taxon>
        <taxon>Chloroflexineae</taxon>
        <taxon>Oscillochloridaceae</taxon>
        <taxon>Oscillochloris</taxon>
    </lineage>
</organism>
<feature type="transmembrane region" description="Helical" evidence="6">
    <location>
        <begin position="192"/>
        <end position="213"/>
    </location>
</feature>
<feature type="transmembrane region" description="Helical" evidence="6">
    <location>
        <begin position="281"/>
        <end position="300"/>
    </location>
</feature>
<keyword evidence="5 6" id="KW-0472">Membrane</keyword>
<reference evidence="8 9" key="1">
    <citation type="journal article" date="2011" name="J. Bacteriol.">
        <title>Draft genome sequence of the anoxygenic filamentous phototrophic bacterium Oscillochloris trichoides subsp. DG-6.</title>
        <authorList>
            <person name="Kuznetsov B.B."/>
            <person name="Ivanovsky R.N."/>
            <person name="Keppen O.I."/>
            <person name="Sukhacheva M.V."/>
            <person name="Bumazhkin B.K."/>
            <person name="Patutina E.O."/>
            <person name="Beletsky A.V."/>
            <person name="Mardanov A.V."/>
            <person name="Baslerov R.V."/>
            <person name="Panteleeva A.N."/>
            <person name="Kolganova T.V."/>
            <person name="Ravin N.V."/>
            <person name="Skryabin K.G."/>
        </authorList>
    </citation>
    <scope>NUCLEOTIDE SEQUENCE [LARGE SCALE GENOMIC DNA]</scope>
    <source>
        <strain evidence="8 9">DG-6</strain>
    </source>
</reference>
<comment type="caution">
    <text evidence="8">The sequence shown here is derived from an EMBL/GenBank/DDBJ whole genome shotgun (WGS) entry which is preliminary data.</text>
</comment>
<dbReference type="AlphaFoldDB" id="E1IGS5"/>
<dbReference type="OrthoDB" id="9809509at2"/>
<evidence type="ECO:0000259" key="7">
    <source>
        <dbReference type="Pfam" id="PF00892"/>
    </source>
</evidence>
<feature type="transmembrane region" description="Helical" evidence="6">
    <location>
        <begin position="102"/>
        <end position="122"/>
    </location>
</feature>
<dbReference type="InterPro" id="IPR050638">
    <property type="entry name" value="AA-Vitamin_Transporters"/>
</dbReference>
<evidence type="ECO:0000313" key="9">
    <source>
        <dbReference type="Proteomes" id="UP000054010"/>
    </source>
</evidence>
<keyword evidence="3 6" id="KW-0812">Transmembrane</keyword>
<feature type="transmembrane region" description="Helical" evidence="6">
    <location>
        <begin position="76"/>
        <end position="96"/>
    </location>
</feature>
<feature type="domain" description="EamA" evidence="7">
    <location>
        <begin position="21"/>
        <end position="147"/>
    </location>
</feature>
<evidence type="ECO:0000256" key="2">
    <source>
        <dbReference type="ARBA" id="ARBA00007362"/>
    </source>
</evidence>
<comment type="subcellular location">
    <subcellularLocation>
        <location evidence="1">Membrane</location>
        <topology evidence="1">Multi-pass membrane protein</topology>
    </subcellularLocation>
</comment>
<dbReference type="InterPro" id="IPR000620">
    <property type="entry name" value="EamA_dom"/>
</dbReference>
<dbReference type="eggNOG" id="COG0697">
    <property type="taxonomic scope" value="Bacteria"/>
</dbReference>
<comment type="similarity">
    <text evidence="2">Belongs to the EamA transporter family.</text>
</comment>
<dbReference type="GO" id="GO:0016020">
    <property type="term" value="C:membrane"/>
    <property type="evidence" value="ECO:0007669"/>
    <property type="project" value="UniProtKB-SubCell"/>
</dbReference>
<evidence type="ECO:0000313" key="8">
    <source>
        <dbReference type="EMBL" id="EFO79601.1"/>
    </source>
</evidence>
<feature type="domain" description="EamA" evidence="7">
    <location>
        <begin position="166"/>
        <end position="298"/>
    </location>
</feature>
<dbReference type="STRING" id="765420.OSCT_2526"/>
<evidence type="ECO:0000256" key="5">
    <source>
        <dbReference type="ARBA" id="ARBA00023136"/>
    </source>
</evidence>
<dbReference type="InterPro" id="IPR037185">
    <property type="entry name" value="EmrE-like"/>
</dbReference>
<feature type="transmembrane region" description="Helical" evidence="6">
    <location>
        <begin position="43"/>
        <end position="64"/>
    </location>
</feature>
<dbReference type="HOGENOM" id="CLU_033863_10_0_0"/>
<keyword evidence="9" id="KW-1185">Reference proteome</keyword>
<feature type="transmembrane region" description="Helical" evidence="6">
    <location>
        <begin position="134"/>
        <end position="153"/>
    </location>
</feature>
<feature type="transmembrane region" description="Helical" evidence="6">
    <location>
        <begin position="225"/>
        <end position="247"/>
    </location>
</feature>
<sequence>MPQHRTPLTAHPAFAAFAPWIFVLLWSTGFIGARYGLPYIEPFTFLLIRFIIIVTLLLGLALVLRVPWPRREQLGHIAVVGLLLHGGYLGGVFYAIDHGMSAGIASLIVSLQPILTAVLAQITLREPVAIRQWIGLLLGFAGASLVLLEKLIAPTAGGVVITIPTLIAIVIALFSTTGGTLYQKRHGGSMPLITGTLVQYIAAGALVLIPAFTLEQRVITWTPQLLFALSWLVLVLSLGAILLLMLLIRANSSARVTSLFYLVPPATALEAYFIFGERFGLMAIGGLILASVGVALVVAAPNSSGR</sequence>
<dbReference type="PANTHER" id="PTHR32322">
    <property type="entry name" value="INNER MEMBRANE TRANSPORTER"/>
    <property type="match status" value="1"/>
</dbReference>
<feature type="transmembrane region" description="Helical" evidence="6">
    <location>
        <begin position="259"/>
        <end position="275"/>
    </location>
</feature>
<evidence type="ECO:0000256" key="1">
    <source>
        <dbReference type="ARBA" id="ARBA00004141"/>
    </source>
</evidence>
<gene>
    <name evidence="8" type="ORF">OSCT_2526</name>
</gene>
<feature type="transmembrane region" description="Helical" evidence="6">
    <location>
        <begin position="159"/>
        <end position="180"/>
    </location>
</feature>
<dbReference type="Pfam" id="PF00892">
    <property type="entry name" value="EamA"/>
    <property type="match status" value="2"/>
</dbReference>
<protein>
    <recommendedName>
        <fullName evidence="7">EamA domain-containing protein</fullName>
    </recommendedName>
</protein>